<dbReference type="EMBL" id="WIQW01000020">
    <property type="protein sequence ID" value="KAF3102701.1"/>
    <property type="molecule type" value="Genomic_DNA"/>
</dbReference>
<dbReference type="Proteomes" id="UP000475325">
    <property type="component" value="Unassembled WGS sequence"/>
</dbReference>
<sequence length="121" mass="14194">MVLVAPELGLDDEFEGKKRERERETASLRPQYRFQTIKVFPLVFSFKFPDQSFGTHIWALIRRTGFFFGKQSSTSTLKISHCLKTLPWPPWVLTKIPARFCIHVRRHTGTNFSSFPTYRAE</sequence>
<dbReference type="AlphaFoldDB" id="A0A7C8NA29"/>
<name>A0A7C8NA29_ORBOL</name>
<evidence type="ECO:0000313" key="2">
    <source>
        <dbReference type="Proteomes" id="UP000475325"/>
    </source>
</evidence>
<gene>
    <name evidence="1" type="ORF">TWF102_004371</name>
</gene>
<protein>
    <submittedName>
        <fullName evidence="1">Uncharacterized protein</fullName>
    </submittedName>
</protein>
<comment type="caution">
    <text evidence="1">The sequence shown here is derived from an EMBL/GenBank/DDBJ whole genome shotgun (WGS) entry which is preliminary data.</text>
</comment>
<accession>A0A7C8NA29</accession>
<organism evidence="1 2">
    <name type="scientific">Orbilia oligospora</name>
    <name type="common">Nematode-trapping fungus</name>
    <name type="synonym">Arthrobotrys oligospora</name>
    <dbReference type="NCBI Taxonomy" id="2813651"/>
    <lineage>
        <taxon>Eukaryota</taxon>
        <taxon>Fungi</taxon>
        <taxon>Dikarya</taxon>
        <taxon>Ascomycota</taxon>
        <taxon>Pezizomycotina</taxon>
        <taxon>Orbiliomycetes</taxon>
        <taxon>Orbiliales</taxon>
        <taxon>Orbiliaceae</taxon>
        <taxon>Orbilia</taxon>
    </lineage>
</organism>
<evidence type="ECO:0000313" key="1">
    <source>
        <dbReference type="EMBL" id="KAF3102701.1"/>
    </source>
</evidence>
<proteinExistence type="predicted"/>
<reference evidence="1 2" key="1">
    <citation type="submission" date="2019-06" db="EMBL/GenBank/DDBJ databases">
        <authorList>
            <person name="Palmer J.M."/>
        </authorList>
    </citation>
    <scope>NUCLEOTIDE SEQUENCE [LARGE SCALE GENOMIC DNA]</scope>
    <source>
        <strain evidence="1 2">TWF102</strain>
    </source>
</reference>